<dbReference type="Gene3D" id="2.10.50.10">
    <property type="entry name" value="Tumor Necrosis Factor Receptor, subunit A, domain 2"/>
    <property type="match status" value="1"/>
</dbReference>
<keyword evidence="3" id="KW-1185">Reference proteome</keyword>
<dbReference type="OrthoDB" id="5983054at2759"/>
<evidence type="ECO:0000313" key="2">
    <source>
        <dbReference type="EMBL" id="KAJ7383744.1"/>
    </source>
</evidence>
<name>A0A9X0D3R4_9CNID</name>
<organism evidence="2 3">
    <name type="scientific">Desmophyllum pertusum</name>
    <dbReference type="NCBI Taxonomy" id="174260"/>
    <lineage>
        <taxon>Eukaryota</taxon>
        <taxon>Metazoa</taxon>
        <taxon>Cnidaria</taxon>
        <taxon>Anthozoa</taxon>
        <taxon>Hexacorallia</taxon>
        <taxon>Scleractinia</taxon>
        <taxon>Caryophylliina</taxon>
        <taxon>Caryophylliidae</taxon>
        <taxon>Desmophyllum</taxon>
    </lineage>
</organism>
<protein>
    <submittedName>
        <fullName evidence="2">Uncharacterized protein</fullName>
    </submittedName>
</protein>
<sequence>MRLTFVFVYLLIFGGCLVVHVRLDKICGDNEYPVTGSSDRDCFPCDNCHPGYGLEPKCGTSIKWKIDKIDCKLCTPGTYNDKDDSSPCQACHNCAEHEIVNDTMHQ</sequence>
<feature type="chain" id="PRO_5040770833" evidence="1">
    <location>
        <begin position="19"/>
        <end position="106"/>
    </location>
</feature>
<gene>
    <name evidence="2" type="ORF">OS493_026275</name>
</gene>
<comment type="caution">
    <text evidence="2">The sequence shown here is derived from an EMBL/GenBank/DDBJ whole genome shotgun (WGS) entry which is preliminary data.</text>
</comment>
<dbReference type="AlphaFoldDB" id="A0A9X0D3R4"/>
<accession>A0A9X0D3R4</accession>
<keyword evidence="1" id="KW-0732">Signal</keyword>
<dbReference type="PROSITE" id="PS51257">
    <property type="entry name" value="PROKAR_LIPOPROTEIN"/>
    <property type="match status" value="1"/>
</dbReference>
<reference evidence="2" key="1">
    <citation type="submission" date="2023-01" db="EMBL/GenBank/DDBJ databases">
        <title>Genome assembly of the deep-sea coral Lophelia pertusa.</title>
        <authorList>
            <person name="Herrera S."/>
            <person name="Cordes E."/>
        </authorList>
    </citation>
    <scope>NUCLEOTIDE SEQUENCE</scope>
    <source>
        <strain evidence="2">USNM1676648</strain>
        <tissue evidence="2">Polyp</tissue>
    </source>
</reference>
<dbReference type="Proteomes" id="UP001163046">
    <property type="component" value="Unassembled WGS sequence"/>
</dbReference>
<dbReference type="EMBL" id="MU825895">
    <property type="protein sequence ID" value="KAJ7383744.1"/>
    <property type="molecule type" value="Genomic_DNA"/>
</dbReference>
<evidence type="ECO:0000256" key="1">
    <source>
        <dbReference type="SAM" id="SignalP"/>
    </source>
</evidence>
<evidence type="ECO:0000313" key="3">
    <source>
        <dbReference type="Proteomes" id="UP001163046"/>
    </source>
</evidence>
<feature type="signal peptide" evidence="1">
    <location>
        <begin position="1"/>
        <end position="18"/>
    </location>
</feature>
<proteinExistence type="predicted"/>